<dbReference type="InterPro" id="IPR040648">
    <property type="entry name" value="HMGXB3_CxC4"/>
</dbReference>
<dbReference type="KEGG" id="adl:AURDEDRAFT_22952"/>
<dbReference type="AlphaFoldDB" id="J0WPE2"/>
<dbReference type="Proteomes" id="UP000006514">
    <property type="component" value="Unassembled WGS sequence"/>
</dbReference>
<dbReference type="Pfam" id="PF18717">
    <property type="entry name" value="CxC4"/>
    <property type="match status" value="1"/>
</dbReference>
<dbReference type="EMBL" id="JH687967">
    <property type="protein sequence ID" value="EJD34288.1"/>
    <property type="molecule type" value="Genomic_DNA"/>
</dbReference>
<sequence length="212" mass="23790">PKWARTGPEDDDVAGKYAYARPFPELLQVGDDARCHCGASAGPSIPTEDRDCVIFDHVGAVRVKIQVRRCPECPPKSPMTAGPDLSDLGLFNMNNQTLISHALLNKYDTMLSANETTYHGFAQTLQREYESYDSEVPFMGADRFRTCWFAFMNVQPCKDDFKCSICGPEPEVVVVDGVTVCFHKRRRTAKLRPPTYTSRSSPIHEDVKPAKR</sequence>
<accession>J0WPE2</accession>
<evidence type="ECO:0000313" key="3">
    <source>
        <dbReference type="EMBL" id="EJD34288.1"/>
    </source>
</evidence>
<organism evidence="3 4">
    <name type="scientific">Auricularia subglabra (strain TFB-10046 / SS5)</name>
    <name type="common">White-rot fungus</name>
    <name type="synonym">Auricularia delicata (strain TFB10046)</name>
    <dbReference type="NCBI Taxonomy" id="717982"/>
    <lineage>
        <taxon>Eukaryota</taxon>
        <taxon>Fungi</taxon>
        <taxon>Dikarya</taxon>
        <taxon>Basidiomycota</taxon>
        <taxon>Agaricomycotina</taxon>
        <taxon>Agaricomycetes</taxon>
        <taxon>Auriculariales</taxon>
        <taxon>Auriculariaceae</taxon>
        <taxon>Auricularia</taxon>
    </lineage>
</organism>
<feature type="region of interest" description="Disordered" evidence="1">
    <location>
        <begin position="192"/>
        <end position="212"/>
    </location>
</feature>
<name>J0WPE2_AURST</name>
<reference evidence="4" key="1">
    <citation type="journal article" date="2012" name="Science">
        <title>The Paleozoic origin of enzymatic lignin decomposition reconstructed from 31 fungal genomes.</title>
        <authorList>
            <person name="Floudas D."/>
            <person name="Binder M."/>
            <person name="Riley R."/>
            <person name="Barry K."/>
            <person name="Blanchette R.A."/>
            <person name="Henrissat B."/>
            <person name="Martinez A.T."/>
            <person name="Otillar R."/>
            <person name="Spatafora J.W."/>
            <person name="Yadav J.S."/>
            <person name="Aerts A."/>
            <person name="Benoit I."/>
            <person name="Boyd A."/>
            <person name="Carlson A."/>
            <person name="Copeland A."/>
            <person name="Coutinho P.M."/>
            <person name="de Vries R.P."/>
            <person name="Ferreira P."/>
            <person name="Findley K."/>
            <person name="Foster B."/>
            <person name="Gaskell J."/>
            <person name="Glotzer D."/>
            <person name="Gorecki P."/>
            <person name="Heitman J."/>
            <person name="Hesse C."/>
            <person name="Hori C."/>
            <person name="Igarashi K."/>
            <person name="Jurgens J.A."/>
            <person name="Kallen N."/>
            <person name="Kersten P."/>
            <person name="Kohler A."/>
            <person name="Kuees U."/>
            <person name="Kumar T.K.A."/>
            <person name="Kuo A."/>
            <person name="LaButti K."/>
            <person name="Larrondo L.F."/>
            <person name="Lindquist E."/>
            <person name="Ling A."/>
            <person name="Lombard V."/>
            <person name="Lucas S."/>
            <person name="Lundell T."/>
            <person name="Martin R."/>
            <person name="McLaughlin D.J."/>
            <person name="Morgenstern I."/>
            <person name="Morin E."/>
            <person name="Murat C."/>
            <person name="Nagy L.G."/>
            <person name="Nolan M."/>
            <person name="Ohm R.A."/>
            <person name="Patyshakuliyeva A."/>
            <person name="Rokas A."/>
            <person name="Ruiz-Duenas F.J."/>
            <person name="Sabat G."/>
            <person name="Salamov A."/>
            <person name="Samejima M."/>
            <person name="Schmutz J."/>
            <person name="Slot J.C."/>
            <person name="St John F."/>
            <person name="Stenlid J."/>
            <person name="Sun H."/>
            <person name="Sun S."/>
            <person name="Syed K."/>
            <person name="Tsang A."/>
            <person name="Wiebenga A."/>
            <person name="Young D."/>
            <person name="Pisabarro A."/>
            <person name="Eastwood D.C."/>
            <person name="Martin F."/>
            <person name="Cullen D."/>
            <person name="Grigoriev I.V."/>
            <person name="Hibbett D.S."/>
        </authorList>
    </citation>
    <scope>NUCLEOTIDE SEQUENCE [LARGE SCALE GENOMIC DNA]</scope>
    <source>
        <strain evidence="4">TFB10046</strain>
    </source>
</reference>
<keyword evidence="4" id="KW-1185">Reference proteome</keyword>
<feature type="domain" description="HMG" evidence="2">
    <location>
        <begin position="24"/>
        <end position="151"/>
    </location>
</feature>
<evidence type="ECO:0000259" key="2">
    <source>
        <dbReference type="Pfam" id="PF18717"/>
    </source>
</evidence>
<feature type="non-terminal residue" evidence="3">
    <location>
        <position position="1"/>
    </location>
</feature>
<proteinExistence type="predicted"/>
<evidence type="ECO:0000256" key="1">
    <source>
        <dbReference type="SAM" id="MobiDB-lite"/>
    </source>
</evidence>
<dbReference type="InParanoid" id="J0WPE2"/>
<evidence type="ECO:0000313" key="4">
    <source>
        <dbReference type="Proteomes" id="UP000006514"/>
    </source>
</evidence>
<gene>
    <name evidence="3" type="ORF">AURDEDRAFT_22952</name>
</gene>
<protein>
    <recommendedName>
        <fullName evidence="2">HMG domain-containing protein</fullName>
    </recommendedName>
</protein>
<feature type="non-terminal residue" evidence="3">
    <location>
        <position position="212"/>
    </location>
</feature>
<feature type="compositionally biased region" description="Basic and acidic residues" evidence="1">
    <location>
        <begin position="202"/>
        <end position="212"/>
    </location>
</feature>